<feature type="transmembrane region" description="Helical" evidence="5">
    <location>
        <begin position="188"/>
        <end position="206"/>
    </location>
</feature>
<feature type="transmembrane region" description="Helical" evidence="5">
    <location>
        <begin position="93"/>
        <end position="111"/>
    </location>
</feature>
<keyword evidence="2 5" id="KW-0812">Transmembrane</keyword>
<dbReference type="PANTHER" id="PTHR13377">
    <property type="entry name" value="PLACENTAL PROTEIN 6"/>
    <property type="match status" value="1"/>
</dbReference>
<dbReference type="Pfam" id="PF08551">
    <property type="entry name" value="DUF1751"/>
    <property type="match status" value="1"/>
</dbReference>
<evidence type="ECO:0000256" key="2">
    <source>
        <dbReference type="ARBA" id="ARBA00022692"/>
    </source>
</evidence>
<dbReference type="PANTHER" id="PTHR13377:SF3">
    <property type="entry name" value="TRANSMEMBRANE PROTEIN 115"/>
    <property type="match status" value="1"/>
</dbReference>
<keyword evidence="3 5" id="KW-1133">Transmembrane helix</keyword>
<evidence type="ECO:0000256" key="5">
    <source>
        <dbReference type="SAM" id="Phobius"/>
    </source>
</evidence>
<gene>
    <name evidence="6" type="ORF">FIM1_5068</name>
</gene>
<protein>
    <submittedName>
        <fullName evidence="6">Membrane protein YOL107W</fullName>
    </submittedName>
</protein>
<dbReference type="EMBL" id="CP015060">
    <property type="protein sequence ID" value="QGN17859.1"/>
    <property type="molecule type" value="Genomic_DNA"/>
</dbReference>
<keyword evidence="4 5" id="KW-0472">Membrane</keyword>
<feature type="transmembrane region" description="Helical" evidence="5">
    <location>
        <begin position="212"/>
        <end position="229"/>
    </location>
</feature>
<reference evidence="6 7" key="1">
    <citation type="submission" date="2016-03" db="EMBL/GenBank/DDBJ databases">
        <title>How can Kluyveromyces marxianus grow so fast - potential evolutionary course in Saccharomyces Complex revealed by comparative genomics.</title>
        <authorList>
            <person name="Mo W."/>
            <person name="Lu W."/>
            <person name="Yang X."/>
            <person name="Qi J."/>
            <person name="Lv H."/>
        </authorList>
    </citation>
    <scope>NUCLEOTIDE SEQUENCE [LARGE SCALE GENOMIC DNA]</scope>
    <source>
        <strain evidence="6 7">FIM1</strain>
    </source>
</reference>
<dbReference type="InterPro" id="IPR013861">
    <property type="entry name" value="TMEM115/Pdh1/Rbl19"/>
</dbReference>
<evidence type="ECO:0000256" key="1">
    <source>
        <dbReference type="ARBA" id="ARBA00004141"/>
    </source>
</evidence>
<evidence type="ECO:0000313" key="7">
    <source>
        <dbReference type="Proteomes" id="UP000422736"/>
    </source>
</evidence>
<feature type="transmembrane region" description="Helical" evidence="5">
    <location>
        <begin position="117"/>
        <end position="143"/>
    </location>
</feature>
<keyword evidence="7" id="KW-1185">Reference proteome</keyword>
<organism evidence="6 7">
    <name type="scientific">Kluyveromyces marxianus</name>
    <name type="common">Yeast</name>
    <name type="synonym">Candida kefyr</name>
    <dbReference type="NCBI Taxonomy" id="4911"/>
    <lineage>
        <taxon>Eukaryota</taxon>
        <taxon>Fungi</taxon>
        <taxon>Dikarya</taxon>
        <taxon>Ascomycota</taxon>
        <taxon>Saccharomycotina</taxon>
        <taxon>Saccharomycetes</taxon>
        <taxon>Saccharomycetales</taxon>
        <taxon>Saccharomycetaceae</taxon>
        <taxon>Kluyveromyces</taxon>
    </lineage>
</organism>
<accession>A0ABX6F1H1</accession>
<proteinExistence type="predicted"/>
<feature type="transmembrane region" description="Helical" evidence="5">
    <location>
        <begin position="22"/>
        <end position="43"/>
    </location>
</feature>
<evidence type="ECO:0000256" key="4">
    <source>
        <dbReference type="ARBA" id="ARBA00023136"/>
    </source>
</evidence>
<reference evidence="6 7" key="2">
    <citation type="submission" date="2019-11" db="EMBL/GenBank/DDBJ databases">
        <authorList>
            <person name="Lu H."/>
        </authorList>
    </citation>
    <scope>NUCLEOTIDE SEQUENCE [LARGE SCALE GENOMIC DNA]</scope>
    <source>
        <strain evidence="6 7">FIM1</strain>
    </source>
</reference>
<evidence type="ECO:0000313" key="6">
    <source>
        <dbReference type="EMBL" id="QGN17859.1"/>
    </source>
</evidence>
<name>A0ABX6F1H1_KLUMA</name>
<sequence>MKISSRHLDFYLPDNALNLTELPPATATLTAAYVCWTIVLSIVRRRYIKDSALEDIDSRLVVVPFLQMIPNKIFFYPLSLVFSNLIDVEPWKFILNFANLLIGGAYIEILWQSPLELLKFVLGIGSLANLIVVLITICLHIIWPSIRLDLPLDGNYTLIVGFPIIYKQLFPETTIFETKQLPFISKNFRFKLLPIFTLIALTFIQLVWFHHFSQLLSIWITFFTCYFYLRFYQELPRTMAEGTDYKVIGDASETFQLIYFFPDLLKPVLSPIFDFVYEKFVVEWHLATPFRMYDIEQANISAQKRGAKPVGSSNAEERRKQLALQVLEERLVDEDGTELGDISAENRV</sequence>
<evidence type="ECO:0000256" key="3">
    <source>
        <dbReference type="ARBA" id="ARBA00022989"/>
    </source>
</evidence>
<dbReference type="SMART" id="SM01160">
    <property type="entry name" value="DUF1751"/>
    <property type="match status" value="1"/>
</dbReference>
<dbReference type="Proteomes" id="UP000422736">
    <property type="component" value="Chromosome 8"/>
</dbReference>
<comment type="subcellular location">
    <subcellularLocation>
        <location evidence="1">Membrane</location>
        <topology evidence="1">Multi-pass membrane protein</topology>
    </subcellularLocation>
</comment>